<dbReference type="RefSeq" id="WP_213242055.1">
    <property type="nucleotide sequence ID" value="NZ_CP060791.1"/>
</dbReference>
<reference evidence="1 2" key="1">
    <citation type="submission" date="2020-08" db="EMBL/GenBank/DDBJ databases">
        <title>Isolation and characterization of novel Chlamydia from Siamese crocodiles (Crocodylus siamensis).</title>
        <authorList>
            <person name="Sariya L."/>
        </authorList>
    </citation>
    <scope>NUCLEOTIDE SEQUENCE [LARGE SCALE GENOMIC DNA]</scope>
    <source>
        <strain evidence="1 2">No. 12</strain>
    </source>
</reference>
<dbReference type="GeneID" id="301704838"/>
<protein>
    <submittedName>
        <fullName evidence="1">Uncharacterized protein</fullName>
    </submittedName>
</protein>
<keyword evidence="2" id="KW-1185">Reference proteome</keyword>
<organism evidence="1 2">
    <name type="scientific">Chlamydia crocodili</name>
    <dbReference type="NCBI Taxonomy" id="2766982"/>
    <lineage>
        <taxon>Bacteria</taxon>
        <taxon>Pseudomonadati</taxon>
        <taxon>Chlamydiota</taxon>
        <taxon>Chlamydiia</taxon>
        <taxon>Chlamydiales</taxon>
        <taxon>Chlamydiaceae</taxon>
        <taxon>Chlamydia/Chlamydophila group</taxon>
        <taxon>Chlamydia</taxon>
    </lineage>
</organism>
<name>A0ABX8CF26_9CHLA</name>
<evidence type="ECO:0000313" key="1">
    <source>
        <dbReference type="EMBL" id="QVE49610.1"/>
    </source>
</evidence>
<dbReference type="Proteomes" id="UP000680625">
    <property type="component" value="Chromosome"/>
</dbReference>
<accession>A0ABX8CF26</accession>
<proteinExistence type="predicted"/>
<evidence type="ECO:0000313" key="2">
    <source>
        <dbReference type="Proteomes" id="UP000680625"/>
    </source>
</evidence>
<sequence length="394" mass="44541">MVMGSQLRLQECIEVFPHSNFDSQVKQLIYACQDKKLRNFVFKFFRHHPLLKVHDIARAIYLLMALEEGQDLGLDFLKLEQECSGAARLFCRGGFPWKGLPYPGEHAELGLLLLQISRFYDNSLKYAEKMNSFQQALFMHEATIFPALWSQEHTRSIKEKTTLSKSFLYQLDQQVASEYSFTDPNLGFWMQRTRSASIFVSGSGCKSGVGAYYSGDVGIVNYGPCCGDISDCQGFGLCGMVKDFSSVESHGVTEISFLCATALPYLRATGFSYLQDAYLGSKIRHHIKISERQCQVRSSIEEDPCKSTFSIFCKGKSCQVVEGPRLRSSSLDSYKGPTNDVIIHGERDSLRILCSSLHMKIFSLQGKERFWGSNFLINIPYQDDSVSVVFEKCN</sequence>
<dbReference type="EMBL" id="CP060791">
    <property type="protein sequence ID" value="QVE49610.1"/>
    <property type="molecule type" value="Genomic_DNA"/>
</dbReference>
<gene>
    <name evidence="1" type="ORF">H9Q19_04375</name>
</gene>